<feature type="transmembrane region" description="Helical" evidence="7">
    <location>
        <begin position="21"/>
        <end position="41"/>
    </location>
</feature>
<sequence>MQRLANRYYRFRDTIAGPLRLLDGLPPLALRLYLAPILWMAGTQKLAAMDSTIEWFGNGDWGLGLPWPALLAPLAAWTEAIGALLLLLGLATRWIALPLCFIMICAALTVHWDNGWAAVADSGDPAIAQRLGVARELLVEHGNYPWLTEHGPLVILNNGIEFAVTYALMLLALLVTGGGRFTSIDDTLARLYPRGRRAAARGWRSPGD</sequence>
<feature type="transmembrane region" description="Helical" evidence="7">
    <location>
        <begin position="65"/>
        <end position="87"/>
    </location>
</feature>
<proteinExistence type="inferred from homology"/>
<evidence type="ECO:0000256" key="5">
    <source>
        <dbReference type="ARBA" id="ARBA00022989"/>
    </source>
</evidence>
<evidence type="ECO:0000313" key="9">
    <source>
        <dbReference type="Proteomes" id="UP000029640"/>
    </source>
</evidence>
<feature type="transmembrane region" description="Helical" evidence="7">
    <location>
        <begin position="94"/>
        <end position="112"/>
    </location>
</feature>
<evidence type="ECO:0000256" key="6">
    <source>
        <dbReference type="ARBA" id="ARBA00023136"/>
    </source>
</evidence>
<keyword evidence="6 7" id="KW-0472">Membrane</keyword>
<reference evidence="8 9" key="1">
    <citation type="journal article" date="2014" name="Genome Announc.">
        <title>Genome Sequence of Gammaproteobacterial Pseudohaliea rubra Type Strain DSM 19751, Isolated from Coastal Seawater of the Mediterranean Sea.</title>
        <authorList>
            <person name="Spring S."/>
            <person name="Fiebig A."/>
            <person name="Riedel T."/>
            <person name="Goker M."/>
            <person name="Klenk H.P."/>
        </authorList>
    </citation>
    <scope>NUCLEOTIDE SEQUENCE [LARGE SCALE GENOMIC DNA]</scope>
    <source>
        <strain evidence="8 9">DSM 19751</strain>
    </source>
</reference>
<comment type="caution">
    <text evidence="8">The sequence shown here is derived from an EMBL/GenBank/DDBJ whole genome shotgun (WGS) entry which is preliminary data.</text>
</comment>
<accession>A0A095WX66</accession>
<dbReference type="PANTHER" id="PTHR33452:SF19">
    <property type="entry name" value="DOXX FAMILY PROTEIN"/>
    <property type="match status" value="1"/>
</dbReference>
<keyword evidence="5 7" id="KW-1133">Transmembrane helix</keyword>
<evidence type="ECO:0008006" key="10">
    <source>
        <dbReference type="Google" id="ProtNLM"/>
    </source>
</evidence>
<dbReference type="PANTHER" id="PTHR33452">
    <property type="entry name" value="OXIDOREDUCTASE CATD-RELATED"/>
    <property type="match status" value="1"/>
</dbReference>
<evidence type="ECO:0000256" key="1">
    <source>
        <dbReference type="ARBA" id="ARBA00004651"/>
    </source>
</evidence>
<dbReference type="eggNOG" id="COG2259">
    <property type="taxonomic scope" value="Bacteria"/>
</dbReference>
<dbReference type="RefSeq" id="WP_052094490.1">
    <property type="nucleotide sequence ID" value="NZ_KN234758.1"/>
</dbReference>
<keyword evidence="9" id="KW-1185">Reference proteome</keyword>
<feature type="transmembrane region" description="Helical" evidence="7">
    <location>
        <begin position="153"/>
        <end position="175"/>
    </location>
</feature>
<evidence type="ECO:0000256" key="2">
    <source>
        <dbReference type="ARBA" id="ARBA00006679"/>
    </source>
</evidence>
<dbReference type="Proteomes" id="UP000029640">
    <property type="component" value="Unassembled WGS sequence"/>
</dbReference>
<dbReference type="EMBL" id="AUVB01000062">
    <property type="protein sequence ID" value="KGE03204.1"/>
    <property type="molecule type" value="Genomic_DNA"/>
</dbReference>
<evidence type="ECO:0000256" key="7">
    <source>
        <dbReference type="SAM" id="Phobius"/>
    </source>
</evidence>
<protein>
    <recommendedName>
        <fullName evidence="10">DoxX family protein</fullName>
    </recommendedName>
</protein>
<evidence type="ECO:0000256" key="3">
    <source>
        <dbReference type="ARBA" id="ARBA00022475"/>
    </source>
</evidence>
<dbReference type="InterPro" id="IPR051907">
    <property type="entry name" value="DoxX-like_oxidoreductase"/>
</dbReference>
<dbReference type="OrthoDB" id="346004at2"/>
<dbReference type="STRING" id="1265313.HRUBRA_02152"/>
<dbReference type="PATRIC" id="fig|1265313.6.peg.2122"/>
<evidence type="ECO:0000256" key="4">
    <source>
        <dbReference type="ARBA" id="ARBA00022692"/>
    </source>
</evidence>
<comment type="similarity">
    <text evidence="2">Belongs to the DoxX family.</text>
</comment>
<comment type="subcellular location">
    <subcellularLocation>
        <location evidence="1">Cell membrane</location>
        <topology evidence="1">Multi-pass membrane protein</topology>
    </subcellularLocation>
</comment>
<dbReference type="GO" id="GO:0005886">
    <property type="term" value="C:plasma membrane"/>
    <property type="evidence" value="ECO:0007669"/>
    <property type="project" value="UniProtKB-SubCell"/>
</dbReference>
<keyword evidence="3" id="KW-1003">Cell membrane</keyword>
<dbReference type="Pfam" id="PF07681">
    <property type="entry name" value="DoxX"/>
    <property type="match status" value="1"/>
</dbReference>
<name>A0A095WX66_9GAMM</name>
<dbReference type="AlphaFoldDB" id="A0A095WX66"/>
<keyword evidence="4 7" id="KW-0812">Transmembrane</keyword>
<organism evidence="8 9">
    <name type="scientific">Pseudohaliea rubra DSM 19751</name>
    <dbReference type="NCBI Taxonomy" id="1265313"/>
    <lineage>
        <taxon>Bacteria</taxon>
        <taxon>Pseudomonadati</taxon>
        <taxon>Pseudomonadota</taxon>
        <taxon>Gammaproteobacteria</taxon>
        <taxon>Cellvibrionales</taxon>
        <taxon>Halieaceae</taxon>
        <taxon>Pseudohaliea</taxon>
    </lineage>
</organism>
<dbReference type="InterPro" id="IPR032808">
    <property type="entry name" value="DoxX"/>
</dbReference>
<evidence type="ECO:0000313" key="8">
    <source>
        <dbReference type="EMBL" id="KGE03204.1"/>
    </source>
</evidence>
<dbReference type="HOGENOM" id="CLU_058421_7_0_6"/>
<gene>
    <name evidence="8" type="ORF">HRUBRA_02152</name>
</gene>